<comment type="caution">
    <text evidence="2">The sequence shown here is derived from an EMBL/GenBank/DDBJ whole genome shotgun (WGS) entry which is preliminary data.</text>
</comment>
<feature type="compositionally biased region" description="Basic and acidic residues" evidence="1">
    <location>
        <begin position="482"/>
        <end position="493"/>
    </location>
</feature>
<feature type="compositionally biased region" description="Gly residues" evidence="1">
    <location>
        <begin position="315"/>
        <end position="328"/>
    </location>
</feature>
<evidence type="ECO:0000256" key="1">
    <source>
        <dbReference type="SAM" id="MobiDB-lite"/>
    </source>
</evidence>
<dbReference type="OrthoDB" id="3440029at2759"/>
<feature type="compositionally biased region" description="Basic residues" evidence="1">
    <location>
        <begin position="382"/>
        <end position="404"/>
    </location>
</feature>
<gene>
    <name evidence="2" type="ORF">BCR38DRAFT_410463</name>
</gene>
<feature type="compositionally biased region" description="Basic and acidic residues" evidence="1">
    <location>
        <begin position="405"/>
        <end position="423"/>
    </location>
</feature>
<sequence length="568" mass="63005">MAGYQGFVQLSGNGPQAPGQARPPGPPMNPPPPPRDFLPMELRNNRPWQEISDVSQHFVSDNDMREALTEYYTIRFDKIPGKYSIDGQLVKPSWEKALKTEVRGQSSTDTARQIRQLDQTTGDVMNKKASLSPVLQQHIDTALNDLLTSDHDPANFQWILAQIDHQLKRLDRVAKNRHCNPSARRSSHHKKRQWERVAITAYFKRTPRPTVNIQTLYNATQRMAKVILQPNMMQGHPQTFQQRAQQHGQQHGGAEKGPPPPLPFGARGQGGPPGGNWPLPKDGGPKKGLPPPPPLGGRGQGGPPGGHKPLPRGAGPQGYGGPLGGGRPAGIALGPGKKPAPKVISDDESISDGSDRSSSTASSYSLPGTYTTSRSSNSSGSKRGRKRNQSRHRSRSRSHVRKGRTRETSRHFGIDGPRQHSRNEGNFIVDSGRRSPISLLSPRQMSRAPGSPIRFVHTTSASDIERIREAAFLAGRVHEKANQIVDDERERRQRPTPSPPPPRIVQMPSGVRRVAIDTSHIHRPRYGGLSDDGLHFDALSLDESEYERELRRHDKARRRDFDISPRYF</sequence>
<feature type="compositionally biased region" description="Gly residues" evidence="1">
    <location>
        <begin position="296"/>
        <end position="305"/>
    </location>
</feature>
<feature type="compositionally biased region" description="Basic and acidic residues" evidence="1">
    <location>
        <begin position="547"/>
        <end position="568"/>
    </location>
</feature>
<dbReference type="STRING" id="1141098.A0A1Y2DWB2"/>
<protein>
    <submittedName>
        <fullName evidence="2">Uncharacterized protein</fullName>
    </submittedName>
</protein>
<keyword evidence="3" id="KW-1185">Reference proteome</keyword>
<accession>A0A1Y2DWB2</accession>
<dbReference type="InParanoid" id="A0A1Y2DWB2"/>
<feature type="compositionally biased region" description="Low complexity" evidence="1">
    <location>
        <begin position="356"/>
        <end position="365"/>
    </location>
</feature>
<evidence type="ECO:0000313" key="2">
    <source>
        <dbReference type="EMBL" id="ORY63558.1"/>
    </source>
</evidence>
<dbReference type="Proteomes" id="UP000193689">
    <property type="component" value="Unassembled WGS sequence"/>
</dbReference>
<feature type="region of interest" description="Disordered" evidence="1">
    <location>
        <begin position="545"/>
        <end position="568"/>
    </location>
</feature>
<dbReference type="GeneID" id="63774677"/>
<reference evidence="2 3" key="1">
    <citation type="submission" date="2016-07" db="EMBL/GenBank/DDBJ databases">
        <title>Pervasive Adenine N6-methylation of Active Genes in Fungi.</title>
        <authorList>
            <consortium name="DOE Joint Genome Institute"/>
            <person name="Mondo S.J."/>
            <person name="Dannebaum R.O."/>
            <person name="Kuo R.C."/>
            <person name="Labutti K."/>
            <person name="Haridas S."/>
            <person name="Kuo A."/>
            <person name="Salamov A."/>
            <person name="Ahrendt S.R."/>
            <person name="Lipzen A."/>
            <person name="Sullivan W."/>
            <person name="Andreopoulos W.B."/>
            <person name="Clum A."/>
            <person name="Lindquist E."/>
            <person name="Daum C."/>
            <person name="Ramamoorthy G.K."/>
            <person name="Gryganskyi A."/>
            <person name="Culley D."/>
            <person name="Magnuson J.K."/>
            <person name="James T.Y."/>
            <person name="O'Malley M.A."/>
            <person name="Stajich J.E."/>
            <person name="Spatafora J.W."/>
            <person name="Visel A."/>
            <person name="Grigoriev I.V."/>
        </authorList>
    </citation>
    <scope>NUCLEOTIDE SEQUENCE [LARGE SCALE GENOMIC DNA]</scope>
    <source>
        <strain evidence="2 3">CBS 129021</strain>
    </source>
</reference>
<name>A0A1Y2DWB2_9PEZI</name>
<organism evidence="2 3">
    <name type="scientific">Pseudomassariella vexata</name>
    <dbReference type="NCBI Taxonomy" id="1141098"/>
    <lineage>
        <taxon>Eukaryota</taxon>
        <taxon>Fungi</taxon>
        <taxon>Dikarya</taxon>
        <taxon>Ascomycota</taxon>
        <taxon>Pezizomycotina</taxon>
        <taxon>Sordariomycetes</taxon>
        <taxon>Xylariomycetidae</taxon>
        <taxon>Amphisphaeriales</taxon>
        <taxon>Pseudomassariaceae</taxon>
        <taxon>Pseudomassariella</taxon>
    </lineage>
</organism>
<feature type="region of interest" description="Disordered" evidence="1">
    <location>
        <begin position="482"/>
        <end position="505"/>
    </location>
</feature>
<feature type="region of interest" description="Disordered" evidence="1">
    <location>
        <begin position="1"/>
        <end position="36"/>
    </location>
</feature>
<evidence type="ECO:0000313" key="3">
    <source>
        <dbReference type="Proteomes" id="UP000193689"/>
    </source>
</evidence>
<feature type="region of interest" description="Disordered" evidence="1">
    <location>
        <begin position="236"/>
        <end position="436"/>
    </location>
</feature>
<dbReference type="AlphaFoldDB" id="A0A1Y2DWB2"/>
<proteinExistence type="predicted"/>
<dbReference type="EMBL" id="MCFJ01000008">
    <property type="protein sequence ID" value="ORY63558.1"/>
    <property type="molecule type" value="Genomic_DNA"/>
</dbReference>
<feature type="compositionally biased region" description="Pro residues" evidence="1">
    <location>
        <begin position="21"/>
        <end position="36"/>
    </location>
</feature>
<dbReference type="RefSeq" id="XP_040715215.1">
    <property type="nucleotide sequence ID" value="XM_040858465.1"/>
</dbReference>